<protein>
    <submittedName>
        <fullName evidence="4">TIGR01777 family protein</fullName>
    </submittedName>
</protein>
<evidence type="ECO:0000259" key="2">
    <source>
        <dbReference type="Pfam" id="PF01370"/>
    </source>
</evidence>
<dbReference type="SUPFAM" id="SSF51735">
    <property type="entry name" value="NAD(P)-binding Rossmann-fold domains"/>
    <property type="match status" value="1"/>
</dbReference>
<organism evidence="4 5">
    <name type="scientific">Rheinheimera mesophila</name>
    <dbReference type="NCBI Taxonomy" id="1547515"/>
    <lineage>
        <taxon>Bacteria</taxon>
        <taxon>Pseudomonadati</taxon>
        <taxon>Pseudomonadota</taxon>
        <taxon>Gammaproteobacteria</taxon>
        <taxon>Chromatiales</taxon>
        <taxon>Chromatiaceae</taxon>
        <taxon>Rheinheimera</taxon>
    </lineage>
</organism>
<dbReference type="RefSeq" id="WP_046520796.1">
    <property type="nucleotide sequence ID" value="NZ_LAVS01000086.1"/>
</dbReference>
<dbReference type="CDD" id="cd05242">
    <property type="entry name" value="SDR_a8"/>
    <property type="match status" value="1"/>
</dbReference>
<dbReference type="Gene3D" id="3.40.50.720">
    <property type="entry name" value="NAD(P)-binding Rossmann-like Domain"/>
    <property type="match status" value="1"/>
</dbReference>
<feature type="domain" description="DUF1731" evidence="3">
    <location>
        <begin position="249"/>
        <end position="295"/>
    </location>
</feature>
<feature type="domain" description="NAD-dependent epimerase/dehydratase" evidence="2">
    <location>
        <begin position="3"/>
        <end position="215"/>
    </location>
</feature>
<keyword evidence="5" id="KW-1185">Reference proteome</keyword>
<dbReference type="PANTHER" id="PTHR11092:SF0">
    <property type="entry name" value="EPIMERASE FAMILY PROTEIN SDR39U1"/>
    <property type="match status" value="1"/>
</dbReference>
<evidence type="ECO:0000259" key="3">
    <source>
        <dbReference type="Pfam" id="PF08338"/>
    </source>
</evidence>
<name>A0A3P3QF72_9GAMM</name>
<dbReference type="EMBL" id="RRCF01000005">
    <property type="protein sequence ID" value="RRJ18963.1"/>
    <property type="molecule type" value="Genomic_DNA"/>
</dbReference>
<evidence type="ECO:0000256" key="1">
    <source>
        <dbReference type="ARBA" id="ARBA00009353"/>
    </source>
</evidence>
<dbReference type="Proteomes" id="UP000276260">
    <property type="component" value="Unassembled WGS sequence"/>
</dbReference>
<dbReference type="NCBIfam" id="TIGR01777">
    <property type="entry name" value="yfcH"/>
    <property type="match status" value="1"/>
</dbReference>
<dbReference type="PANTHER" id="PTHR11092">
    <property type="entry name" value="SUGAR NUCLEOTIDE EPIMERASE RELATED"/>
    <property type="match status" value="1"/>
</dbReference>
<comment type="similarity">
    <text evidence="1">Belongs to the NAD(P)-dependent epimerase/dehydratase family. SDR39U1 subfamily.</text>
</comment>
<dbReference type="InterPro" id="IPR010099">
    <property type="entry name" value="SDR39U1"/>
</dbReference>
<dbReference type="Pfam" id="PF01370">
    <property type="entry name" value="Epimerase"/>
    <property type="match status" value="1"/>
</dbReference>
<sequence length="297" mass="33114">MKILITGATGLIGRALIAQWQDQHQLHILSRNAAKARQILAIDASYYQSVDDIDVNQLDAVVNLAGEPIADKRWTESQKQKICQSRWQLTEALAQKIQHCTTPPKVLINGSAIGFYGRQGSQVVTEEHSSFYPEFSHDICARWENLAQRAASAHTRVCLLRTGIVLSSKGGALSKMLPLFKLGLGGPIGDGQHMMSWIHLDDMVRLIDFLLHRDDLSGPFNATAPRPVSNKQFSQLLAERFGKKAPLTVPAFMLRLAFGEMSDLLLFGQNVQPKRLLDSGFQFHYPQLKEALNALQF</sequence>
<dbReference type="AlphaFoldDB" id="A0A3P3QF72"/>
<dbReference type="Pfam" id="PF08338">
    <property type="entry name" value="DUF1731"/>
    <property type="match status" value="1"/>
</dbReference>
<dbReference type="InterPro" id="IPR001509">
    <property type="entry name" value="Epimerase_deHydtase"/>
</dbReference>
<dbReference type="InterPro" id="IPR036291">
    <property type="entry name" value="NAD(P)-bd_dom_sf"/>
</dbReference>
<gene>
    <name evidence="4" type="ORF">EIK76_15560</name>
</gene>
<evidence type="ECO:0000313" key="5">
    <source>
        <dbReference type="Proteomes" id="UP000276260"/>
    </source>
</evidence>
<accession>A0A3P3QF72</accession>
<proteinExistence type="inferred from homology"/>
<comment type="caution">
    <text evidence="4">The sequence shown here is derived from an EMBL/GenBank/DDBJ whole genome shotgun (WGS) entry which is preliminary data.</text>
</comment>
<reference evidence="4 5" key="1">
    <citation type="submission" date="2018-11" db="EMBL/GenBank/DDBJ databases">
        <title>Draft genome analysis of Rheinheimera mesophila isolated from an industrial waste site.</title>
        <authorList>
            <person name="Yu Q."/>
            <person name="Qi Y."/>
            <person name="Zhang H."/>
            <person name="Lu Y."/>
            <person name="Pu J."/>
        </authorList>
    </citation>
    <scope>NUCLEOTIDE SEQUENCE [LARGE SCALE GENOMIC DNA]</scope>
    <source>
        <strain evidence="4 5">IITR13</strain>
    </source>
</reference>
<dbReference type="InterPro" id="IPR013549">
    <property type="entry name" value="DUF1731"/>
</dbReference>
<dbReference type="OrthoDB" id="9801773at2"/>
<evidence type="ECO:0000313" key="4">
    <source>
        <dbReference type="EMBL" id="RRJ18963.1"/>
    </source>
</evidence>